<sequence>MSLTGRSSNIICDWINLCRDIPVKMFKKRIKFEGPDVIIQVDQCLLRGSRKNHKDLLSEDIKDENDNPLKNGKINYGRRMEGPWVFGICDDSEAQYLVVEKLNRSKEYMKNTRKRDREGKIIKEKCLCCPKKGCQTFQSIRRQNKFYTYVDVNGKNNSGLSRAKHTVTDWFNLCRDVYVDRFEYRSKMEGTCVIVQIDESLFQGKCKYHRGRLCVGNRTPVTAITRTSPISSDVESDSSDDSEPIYKNYGSRCKQDDGVTDRRFFIVEKRDRATLLPIIQRELHFIDPETGANTQSIESTWRRVKVKYGIKTRGATNLLERQLMEEHVIYNDESCTNFLKQRGVLPTAKVCQKVNSNNEVCGGALKEYMKNTRKRDGEGKIIKEKFLRCQKKGCQTFQSIRRQNKFFTYVDVNGKNNSGLSLCHIVELVWYWCNEVNVTNTAKWTGRARHTVTDWFNLCRDVCVDRFERRSKMGGIGVIVQIDESLFQGKRKYHRGRLCVGDRTPATVTTRTSPILSDVESDSSDDSEPIYKNYGSRVQGPWVFGLYCKRDDGVTDRRFFIVEKRDRATLLPIIQREVEVGSTIHSDEWRAYSNLSDHGYVHKTVNHQLHFIDPETGANTQSIESTWRRVKVKYGIKTRGATNLLERQLMEEWWRSLNASKNLFDQFFEDMKKSSLM</sequence>
<comment type="caution">
    <text evidence="2">The sequence shown here is derived from an EMBL/GenBank/DDBJ whole genome shotgun (WGS) entry which is preliminary data.</text>
</comment>
<dbReference type="OrthoDB" id="6627846at2759"/>
<evidence type="ECO:0000313" key="3">
    <source>
        <dbReference type="Proteomes" id="UP000478052"/>
    </source>
</evidence>
<dbReference type="InterPro" id="IPR024445">
    <property type="entry name" value="Tnp_ISXO2-like"/>
</dbReference>
<dbReference type="PANTHER" id="PTHR47163">
    <property type="entry name" value="DDE_TNP_IS1595 DOMAIN-CONTAINING PROTEIN"/>
    <property type="match status" value="1"/>
</dbReference>
<proteinExistence type="predicted"/>
<evidence type="ECO:0000313" key="2">
    <source>
        <dbReference type="EMBL" id="KAF0752939.1"/>
    </source>
</evidence>
<dbReference type="PANTHER" id="PTHR47163:SF3">
    <property type="entry name" value="PROTEIN CBG18017"/>
    <property type="match status" value="1"/>
</dbReference>
<feature type="domain" description="ISXO2-like transposase" evidence="1">
    <location>
        <begin position="472"/>
        <end position="643"/>
    </location>
</feature>
<name>A0A6G0YC74_APHCR</name>
<keyword evidence="3" id="KW-1185">Reference proteome</keyword>
<dbReference type="Proteomes" id="UP000478052">
    <property type="component" value="Unassembled WGS sequence"/>
</dbReference>
<evidence type="ECO:0000259" key="1">
    <source>
        <dbReference type="SMART" id="SM01126"/>
    </source>
</evidence>
<organism evidence="2 3">
    <name type="scientific">Aphis craccivora</name>
    <name type="common">Cowpea aphid</name>
    <dbReference type="NCBI Taxonomy" id="307492"/>
    <lineage>
        <taxon>Eukaryota</taxon>
        <taxon>Metazoa</taxon>
        <taxon>Ecdysozoa</taxon>
        <taxon>Arthropoda</taxon>
        <taxon>Hexapoda</taxon>
        <taxon>Insecta</taxon>
        <taxon>Pterygota</taxon>
        <taxon>Neoptera</taxon>
        <taxon>Paraneoptera</taxon>
        <taxon>Hemiptera</taxon>
        <taxon>Sternorrhyncha</taxon>
        <taxon>Aphidomorpha</taxon>
        <taxon>Aphidoidea</taxon>
        <taxon>Aphididae</taxon>
        <taxon>Aphidini</taxon>
        <taxon>Aphis</taxon>
        <taxon>Aphis</taxon>
    </lineage>
</organism>
<dbReference type="AlphaFoldDB" id="A0A6G0YC74"/>
<gene>
    <name evidence="2" type="ORF">FWK35_00014195</name>
</gene>
<dbReference type="SMART" id="SM01126">
    <property type="entry name" value="DDE_Tnp_IS1595"/>
    <property type="match status" value="1"/>
</dbReference>
<protein>
    <submittedName>
        <fullName evidence="2">DDE Tnp IS1595 domain-containing protein</fullName>
    </submittedName>
</protein>
<dbReference type="InterPro" id="IPR053164">
    <property type="entry name" value="IS1016-like_transposase"/>
</dbReference>
<dbReference type="EMBL" id="VUJU01004887">
    <property type="protein sequence ID" value="KAF0752939.1"/>
    <property type="molecule type" value="Genomic_DNA"/>
</dbReference>
<reference evidence="2 3" key="1">
    <citation type="submission" date="2019-08" db="EMBL/GenBank/DDBJ databases">
        <title>Whole genome of Aphis craccivora.</title>
        <authorList>
            <person name="Voronova N.V."/>
            <person name="Shulinski R.S."/>
            <person name="Bandarenka Y.V."/>
            <person name="Zhorov D.G."/>
            <person name="Warner D."/>
        </authorList>
    </citation>
    <scope>NUCLEOTIDE SEQUENCE [LARGE SCALE GENOMIC DNA]</scope>
    <source>
        <strain evidence="2">180601</strain>
        <tissue evidence="2">Whole Body</tissue>
    </source>
</reference>
<accession>A0A6G0YC74</accession>
<dbReference type="Pfam" id="PF12762">
    <property type="entry name" value="DDE_Tnp_IS1595"/>
    <property type="match status" value="1"/>
</dbReference>